<dbReference type="SUPFAM" id="SSF53756">
    <property type="entry name" value="UDP-Glycosyltransferase/glycogen phosphorylase"/>
    <property type="match status" value="1"/>
</dbReference>
<dbReference type="Pfam" id="PF00534">
    <property type="entry name" value="Glycos_transf_1"/>
    <property type="match status" value="1"/>
</dbReference>
<dbReference type="GO" id="GO:0009103">
    <property type="term" value="P:lipopolysaccharide biosynthetic process"/>
    <property type="evidence" value="ECO:0007669"/>
    <property type="project" value="TreeGrafter"/>
</dbReference>
<keyword evidence="1 3" id="KW-0808">Transferase</keyword>
<evidence type="ECO:0000259" key="2">
    <source>
        <dbReference type="Pfam" id="PF00534"/>
    </source>
</evidence>
<evidence type="ECO:0000256" key="1">
    <source>
        <dbReference type="ARBA" id="ARBA00022679"/>
    </source>
</evidence>
<organism evidence="3">
    <name type="scientific">human gut metagenome</name>
    <dbReference type="NCBI Taxonomy" id="408170"/>
    <lineage>
        <taxon>unclassified sequences</taxon>
        <taxon>metagenomes</taxon>
        <taxon>organismal metagenomes</taxon>
    </lineage>
</organism>
<dbReference type="PANTHER" id="PTHR46401">
    <property type="entry name" value="GLYCOSYLTRANSFERASE WBBK-RELATED"/>
    <property type="match status" value="1"/>
</dbReference>
<sequence length="94" mass="10416">MSEEEGFGMALVEAMFYHVPVVAYESGAVPETLGGSGVLLPTCKPDEIAEVLDSVIRNPATREQIITGQLRRVESFIESKPRRELIRVLESIQK</sequence>
<dbReference type="GO" id="GO:0016757">
    <property type="term" value="F:glycosyltransferase activity"/>
    <property type="evidence" value="ECO:0007669"/>
    <property type="project" value="InterPro"/>
</dbReference>
<dbReference type="EMBL" id="AJWZ01005462">
    <property type="protein sequence ID" value="EKC62505.1"/>
    <property type="molecule type" value="Genomic_DNA"/>
</dbReference>
<comment type="caution">
    <text evidence="3">The sequence shown here is derived from an EMBL/GenBank/DDBJ whole genome shotgun (WGS) entry which is preliminary data.</text>
</comment>
<reference evidence="3" key="1">
    <citation type="journal article" date="2013" name="Environ. Microbiol.">
        <title>Microbiota from the distal guts of lean and obese adolescents exhibit partial functional redundancy besides clear differences in community structure.</title>
        <authorList>
            <person name="Ferrer M."/>
            <person name="Ruiz A."/>
            <person name="Lanza F."/>
            <person name="Haange S.B."/>
            <person name="Oberbach A."/>
            <person name="Till H."/>
            <person name="Bargiela R."/>
            <person name="Campoy C."/>
            <person name="Segura M.T."/>
            <person name="Richter M."/>
            <person name="von Bergen M."/>
            <person name="Seifert J."/>
            <person name="Suarez A."/>
        </authorList>
    </citation>
    <scope>NUCLEOTIDE SEQUENCE</scope>
</reference>
<proteinExistence type="predicted"/>
<gene>
    <name evidence="3" type="ORF">OBE_07945</name>
</gene>
<dbReference type="Gene3D" id="3.40.50.2000">
    <property type="entry name" value="Glycogen Phosphorylase B"/>
    <property type="match status" value="1"/>
</dbReference>
<protein>
    <submittedName>
        <fullName evidence="3">Glycosyltransferase</fullName>
    </submittedName>
</protein>
<dbReference type="PANTHER" id="PTHR46401:SF2">
    <property type="entry name" value="GLYCOSYLTRANSFERASE WBBK-RELATED"/>
    <property type="match status" value="1"/>
</dbReference>
<name>K1T7Z6_9ZZZZ</name>
<dbReference type="AlphaFoldDB" id="K1T7Z6"/>
<accession>K1T7Z6</accession>
<feature type="domain" description="Glycosyl transferase family 1" evidence="2">
    <location>
        <begin position="2"/>
        <end position="66"/>
    </location>
</feature>
<evidence type="ECO:0000313" key="3">
    <source>
        <dbReference type="EMBL" id="EKC62505.1"/>
    </source>
</evidence>
<dbReference type="InterPro" id="IPR001296">
    <property type="entry name" value="Glyco_trans_1"/>
</dbReference>